<feature type="transmembrane region" description="Helical" evidence="7">
    <location>
        <begin position="95"/>
        <end position="113"/>
    </location>
</feature>
<comment type="similarity">
    <text evidence="6">Belongs to the YccS/YhfK family.</text>
</comment>
<feature type="transmembrane region" description="Helical" evidence="7">
    <location>
        <begin position="70"/>
        <end position="89"/>
    </location>
</feature>
<keyword evidence="4 7" id="KW-1133">Transmembrane helix</keyword>
<dbReference type="OrthoDB" id="977186at2"/>
<feature type="transmembrane region" description="Helical" evidence="7">
    <location>
        <begin position="141"/>
        <end position="161"/>
    </location>
</feature>
<evidence type="ECO:0000313" key="10">
    <source>
        <dbReference type="Proteomes" id="UP000242222"/>
    </source>
</evidence>
<dbReference type="PANTHER" id="PTHR30509:SF42">
    <property type="entry name" value="INNER MEMBRANE PROTEIN YEEA"/>
    <property type="match status" value="1"/>
</dbReference>
<evidence type="ECO:0000259" key="8">
    <source>
        <dbReference type="Pfam" id="PF13515"/>
    </source>
</evidence>
<dbReference type="AlphaFoldDB" id="A0A1I5AH54"/>
<dbReference type="GO" id="GO:0005886">
    <property type="term" value="C:plasma membrane"/>
    <property type="evidence" value="ECO:0007669"/>
    <property type="project" value="UniProtKB-SubCell"/>
</dbReference>
<evidence type="ECO:0000256" key="6">
    <source>
        <dbReference type="ARBA" id="ARBA00043993"/>
    </source>
</evidence>
<dbReference type="RefSeq" id="WP_092879287.1">
    <property type="nucleotide sequence ID" value="NZ_FOVC01000012.1"/>
</dbReference>
<sequence length="352" mass="39392">MRPDKPISDFKLKVYRYHRVVHGVRIALAFVLTLMLVRLLNIPEGSWPLITVVVVMGPVSRWGNVFPRALQRIIGTIIGLISGLIALYLELFSLPVMLAWCAIVMFTCGFLTLGKHPYMALLIGITLAVVSGAAPGDIGRALWRGGDVIIGSVLALIYTSIWPARAHIQWRIGLSDILLETAKIYHAGFSPYLVERPYLKNPLQHLMASVVKMRSMLVPASKESRIPKSVFEGIQTLNRNMVCTLELQLNAWWSSRETHLMLLSAPTLRATQQQIESSLRTLSRSLLEGDTDKTVLTSEALAASSRELRELLSEQQINNHQQVAAYGYAWLSIEMAGQLERINDLVRLAMRK</sequence>
<keyword evidence="3 7" id="KW-0812">Transmembrane</keyword>
<dbReference type="Proteomes" id="UP000242222">
    <property type="component" value="Unassembled WGS sequence"/>
</dbReference>
<name>A0A1I5AH54_9GAMM</name>
<keyword evidence="5 7" id="KW-0472">Membrane</keyword>
<reference evidence="10" key="1">
    <citation type="submission" date="2016-10" db="EMBL/GenBank/DDBJ databases">
        <authorList>
            <person name="Varghese N."/>
            <person name="Submissions S."/>
        </authorList>
    </citation>
    <scope>NUCLEOTIDE SEQUENCE [LARGE SCALE GENOMIC DNA]</scope>
    <source>
        <strain evidence="10">N6PO6</strain>
    </source>
</reference>
<evidence type="ECO:0000256" key="1">
    <source>
        <dbReference type="ARBA" id="ARBA00004651"/>
    </source>
</evidence>
<gene>
    <name evidence="9" type="ORF">SAMN05216516_1125</name>
</gene>
<proteinExistence type="inferred from homology"/>
<keyword evidence="2" id="KW-1003">Cell membrane</keyword>
<protein>
    <submittedName>
        <fullName evidence="9">Fusaric acid resistance protein family protein</fullName>
    </submittedName>
</protein>
<evidence type="ECO:0000256" key="5">
    <source>
        <dbReference type="ARBA" id="ARBA00023136"/>
    </source>
</evidence>
<evidence type="ECO:0000256" key="4">
    <source>
        <dbReference type="ARBA" id="ARBA00022989"/>
    </source>
</evidence>
<dbReference type="STRING" id="1367852.SAMN05216516_1125"/>
<dbReference type="EMBL" id="FOVC01000012">
    <property type="protein sequence ID" value="SFN61767.1"/>
    <property type="molecule type" value="Genomic_DNA"/>
</dbReference>
<dbReference type="InterPro" id="IPR049453">
    <property type="entry name" value="Memb_transporter_dom"/>
</dbReference>
<feature type="transmembrane region" description="Helical" evidence="7">
    <location>
        <begin position="46"/>
        <end position="63"/>
    </location>
</feature>
<feature type="domain" description="Integral membrane bound transporter" evidence="8">
    <location>
        <begin position="33"/>
        <end position="157"/>
    </location>
</feature>
<dbReference type="PANTHER" id="PTHR30509">
    <property type="entry name" value="P-HYDROXYBENZOIC ACID EFFLUX PUMP SUBUNIT-RELATED"/>
    <property type="match status" value="1"/>
</dbReference>
<organism evidence="9 10">
    <name type="scientific">Izhakiella capsodis</name>
    <dbReference type="NCBI Taxonomy" id="1367852"/>
    <lineage>
        <taxon>Bacteria</taxon>
        <taxon>Pseudomonadati</taxon>
        <taxon>Pseudomonadota</taxon>
        <taxon>Gammaproteobacteria</taxon>
        <taxon>Enterobacterales</taxon>
        <taxon>Erwiniaceae</taxon>
        <taxon>Izhakiella</taxon>
    </lineage>
</organism>
<evidence type="ECO:0000256" key="7">
    <source>
        <dbReference type="SAM" id="Phobius"/>
    </source>
</evidence>
<evidence type="ECO:0000256" key="3">
    <source>
        <dbReference type="ARBA" id="ARBA00022692"/>
    </source>
</evidence>
<feature type="transmembrane region" description="Helical" evidence="7">
    <location>
        <begin position="118"/>
        <end position="135"/>
    </location>
</feature>
<accession>A0A1I5AH54</accession>
<evidence type="ECO:0000313" key="9">
    <source>
        <dbReference type="EMBL" id="SFN61767.1"/>
    </source>
</evidence>
<feature type="transmembrane region" description="Helical" evidence="7">
    <location>
        <begin position="20"/>
        <end position="40"/>
    </location>
</feature>
<dbReference type="Pfam" id="PF13515">
    <property type="entry name" value="FUSC_2"/>
    <property type="match status" value="1"/>
</dbReference>
<keyword evidence="10" id="KW-1185">Reference proteome</keyword>
<evidence type="ECO:0000256" key="2">
    <source>
        <dbReference type="ARBA" id="ARBA00022475"/>
    </source>
</evidence>
<comment type="subcellular location">
    <subcellularLocation>
        <location evidence="1">Cell membrane</location>
        <topology evidence="1">Multi-pass membrane protein</topology>
    </subcellularLocation>
</comment>